<evidence type="ECO:0000256" key="1">
    <source>
        <dbReference type="ARBA" id="ARBA00022500"/>
    </source>
</evidence>
<feature type="transmembrane region" description="Helical" evidence="4">
    <location>
        <begin position="355"/>
        <end position="375"/>
    </location>
</feature>
<dbReference type="GO" id="GO:0005886">
    <property type="term" value="C:plasma membrane"/>
    <property type="evidence" value="ECO:0007669"/>
    <property type="project" value="TreeGrafter"/>
</dbReference>
<evidence type="ECO:0000313" key="7">
    <source>
        <dbReference type="EMBL" id="KFZ37846.1"/>
    </source>
</evidence>
<dbReference type="InterPro" id="IPR051310">
    <property type="entry name" value="MCP_chemotaxis"/>
</dbReference>
<protein>
    <submittedName>
        <fullName evidence="7">Chemotaxis protein</fullName>
    </submittedName>
</protein>
<evidence type="ECO:0000259" key="5">
    <source>
        <dbReference type="PROSITE" id="PS50111"/>
    </source>
</evidence>
<dbReference type="PANTHER" id="PTHR43531:SF11">
    <property type="entry name" value="METHYL-ACCEPTING CHEMOTAXIS PROTEIN 3"/>
    <property type="match status" value="1"/>
</dbReference>
<dbReference type="Pfam" id="PF00672">
    <property type="entry name" value="HAMP"/>
    <property type="match status" value="1"/>
</dbReference>
<dbReference type="eggNOG" id="COG0840">
    <property type="taxonomic scope" value="Bacteria"/>
</dbReference>
<comment type="similarity">
    <text evidence="2">Belongs to the methyl-accepting chemotaxis (MCP) protein family.</text>
</comment>
<keyword evidence="4" id="KW-1133">Transmembrane helix</keyword>
<evidence type="ECO:0000256" key="4">
    <source>
        <dbReference type="SAM" id="Phobius"/>
    </source>
</evidence>
<dbReference type="PROSITE" id="PS50111">
    <property type="entry name" value="CHEMOTAXIS_TRANSDUC_2"/>
    <property type="match status" value="1"/>
</dbReference>
<feature type="transmembrane region" description="Helical" evidence="4">
    <location>
        <begin position="12"/>
        <end position="31"/>
    </location>
</feature>
<dbReference type="GO" id="GO:0006935">
    <property type="term" value="P:chemotaxis"/>
    <property type="evidence" value="ECO:0007669"/>
    <property type="project" value="UniProtKB-KW"/>
</dbReference>
<dbReference type="GO" id="GO:0004888">
    <property type="term" value="F:transmembrane signaling receptor activity"/>
    <property type="evidence" value="ECO:0007669"/>
    <property type="project" value="TreeGrafter"/>
</dbReference>
<dbReference type="SUPFAM" id="SSF58104">
    <property type="entry name" value="Methyl-accepting chemotaxis protein (MCP) signaling domain"/>
    <property type="match status" value="1"/>
</dbReference>
<feature type="domain" description="HAMP" evidence="6">
    <location>
        <begin position="378"/>
        <end position="430"/>
    </location>
</feature>
<dbReference type="GO" id="GO:0007165">
    <property type="term" value="P:signal transduction"/>
    <property type="evidence" value="ECO:0007669"/>
    <property type="project" value="UniProtKB-KW"/>
</dbReference>
<evidence type="ECO:0000256" key="3">
    <source>
        <dbReference type="PROSITE-ProRule" id="PRU00284"/>
    </source>
</evidence>
<keyword evidence="4" id="KW-0472">Membrane</keyword>
<keyword evidence="3" id="KW-0807">Transducer</keyword>
<reference evidence="7 8" key="1">
    <citation type="submission" date="2014-06" db="EMBL/GenBank/DDBJ databases">
        <title>Shewanella sp. YQH10.</title>
        <authorList>
            <person name="Liu Y."/>
            <person name="Zeng R."/>
        </authorList>
    </citation>
    <scope>NUCLEOTIDE SEQUENCE [LARGE SCALE GENOMIC DNA]</scope>
    <source>
        <strain evidence="7 8">YQH10</strain>
    </source>
</reference>
<dbReference type="CDD" id="cd06225">
    <property type="entry name" value="HAMP"/>
    <property type="match status" value="2"/>
</dbReference>
<feature type="domain" description="HAMP" evidence="6">
    <location>
        <begin position="432"/>
        <end position="469"/>
    </location>
</feature>
<dbReference type="SMART" id="SM00283">
    <property type="entry name" value="MA"/>
    <property type="match status" value="1"/>
</dbReference>
<dbReference type="Proteomes" id="UP000029264">
    <property type="component" value="Unassembled WGS sequence"/>
</dbReference>
<name>A0A094JZP6_9GAMM</name>
<evidence type="ECO:0000313" key="8">
    <source>
        <dbReference type="Proteomes" id="UP000029264"/>
    </source>
</evidence>
<dbReference type="STRING" id="1515746.HR45_08310"/>
<dbReference type="SMART" id="SM00304">
    <property type="entry name" value="HAMP"/>
    <property type="match status" value="1"/>
</dbReference>
<dbReference type="PANTHER" id="PTHR43531">
    <property type="entry name" value="PROTEIN ICFG"/>
    <property type="match status" value="1"/>
</dbReference>
<dbReference type="PROSITE" id="PS50885">
    <property type="entry name" value="HAMP"/>
    <property type="match status" value="2"/>
</dbReference>
<keyword evidence="1" id="KW-0145">Chemotaxis</keyword>
<dbReference type="CDD" id="cd12913">
    <property type="entry name" value="PDC1_MCP_like"/>
    <property type="match status" value="1"/>
</dbReference>
<dbReference type="Gene3D" id="3.30.450.20">
    <property type="entry name" value="PAS domain"/>
    <property type="match status" value="2"/>
</dbReference>
<dbReference type="RefSeq" id="WP_187327375.1">
    <property type="nucleotide sequence ID" value="NZ_JPEO01000004.1"/>
</dbReference>
<proteinExistence type="inferred from homology"/>
<dbReference type="Gene3D" id="1.10.287.950">
    <property type="entry name" value="Methyl-accepting chemotaxis protein"/>
    <property type="match status" value="1"/>
</dbReference>
<comment type="caution">
    <text evidence="7">The sequence shown here is derived from an EMBL/GenBank/DDBJ whole genome shotgun (WGS) entry which is preliminary data.</text>
</comment>
<feature type="domain" description="Methyl-accepting transducer" evidence="5">
    <location>
        <begin position="474"/>
        <end position="703"/>
    </location>
</feature>
<dbReference type="InterPro" id="IPR003660">
    <property type="entry name" value="HAMP_dom"/>
</dbReference>
<gene>
    <name evidence="7" type="ORF">HR45_08310</name>
</gene>
<dbReference type="Pfam" id="PF00015">
    <property type="entry name" value="MCPsignal"/>
    <property type="match status" value="1"/>
</dbReference>
<sequence length="719" mass="76734">MKIASIQGKIAAVAGICLLISAVTLIGYALYSANQNEQLVSDRVGTLVEKQASDSLLTLAQERAGIIATEFEHALDITQTLASSFDLVHSNARHVDMSRDEVNHILYNVLTQYKDLNGTYSCWEPNALDGRDADFTGGTDGSHTETGRFTPYWTRNAAGNIAVQALVEYDTDAKHPNGVLKGGWYSGPKATLQPSVLDPIPYVVQGKQVWLATISSPIVENGEFYGVVGVDYDLNFVQQLTTKLQKELYNGTSEVTIVSYQGLVVASSQQPDKIGQPLAQVLGNDAAQQAIERIQQGKAVLNDDKQTQTMKVVAPIIMGKTGKPWAIMIDVPKAEVLAEAMALGNELAENGRSAVVWQFAVGIAVTIAALIALWLSAGTIARPIREAANVARTIRLGDFSKRMQHQSGDEVGQLAEALNEMCSSLNDRAALAKRISEGDLTVNVELASSSDQLGQALREMVAHLSQLVRQIQQTSDSIADNSTQVSNLSEVLSDGAMQSASSITQMGAAMVEISSQTSANAENADKANRFSNESRAAAEKGASHMEEMVAAMKAIHDSGERIHQIINAIDEITSQTNLLALNAAIEAARAGDAGRGFAVVADEVRQLAQRSADAASDAAKLIDESSSNTQSGIAISQRTAEALTQIRASTEEVSALVANIAVASEEQVQGINETTAGLNQVDGVTQRNSENANACNESAGELLRQSTQLKELVARFRVN</sequence>
<accession>A0A094JZP6</accession>
<dbReference type="AlphaFoldDB" id="A0A094JZP6"/>
<evidence type="ECO:0000256" key="2">
    <source>
        <dbReference type="ARBA" id="ARBA00029447"/>
    </source>
</evidence>
<keyword evidence="8" id="KW-1185">Reference proteome</keyword>
<evidence type="ECO:0000259" key="6">
    <source>
        <dbReference type="PROSITE" id="PS50885"/>
    </source>
</evidence>
<dbReference type="EMBL" id="JPEO01000004">
    <property type="protein sequence ID" value="KFZ37846.1"/>
    <property type="molecule type" value="Genomic_DNA"/>
</dbReference>
<organism evidence="7 8">
    <name type="scientific">Shewanella mangrovi</name>
    <dbReference type="NCBI Taxonomy" id="1515746"/>
    <lineage>
        <taxon>Bacteria</taxon>
        <taxon>Pseudomonadati</taxon>
        <taxon>Pseudomonadota</taxon>
        <taxon>Gammaproteobacteria</taxon>
        <taxon>Alteromonadales</taxon>
        <taxon>Shewanellaceae</taxon>
        <taxon>Shewanella</taxon>
    </lineage>
</organism>
<dbReference type="InterPro" id="IPR004089">
    <property type="entry name" value="MCPsignal_dom"/>
</dbReference>
<dbReference type="Gene3D" id="6.10.340.10">
    <property type="match status" value="1"/>
</dbReference>
<keyword evidence="4" id="KW-0812">Transmembrane</keyword>
<dbReference type="Pfam" id="PF22673">
    <property type="entry name" value="MCP-like_PDC_1"/>
    <property type="match status" value="1"/>
</dbReference>